<accession>A0A8S1NQR1</accession>
<evidence type="ECO:0000313" key="2">
    <source>
        <dbReference type="EMBL" id="CAD8094522.1"/>
    </source>
</evidence>
<proteinExistence type="predicted"/>
<feature type="region of interest" description="Disordered" evidence="1">
    <location>
        <begin position="92"/>
        <end position="119"/>
    </location>
</feature>
<protein>
    <submittedName>
        <fullName evidence="2">Uncharacterized protein</fullName>
    </submittedName>
</protein>
<evidence type="ECO:0000313" key="3">
    <source>
        <dbReference type="Proteomes" id="UP000688137"/>
    </source>
</evidence>
<gene>
    <name evidence="2" type="ORF">PPRIM_AZ9-3.1.T0960062</name>
</gene>
<dbReference type="Proteomes" id="UP000688137">
    <property type="component" value="Unassembled WGS sequence"/>
</dbReference>
<feature type="region of interest" description="Disordered" evidence="1">
    <location>
        <begin position="51"/>
        <end position="73"/>
    </location>
</feature>
<dbReference type="OMA" id="QYHYNTE"/>
<sequence>MGGCLYRESKDQYHYNTEDILLKQKLTHDRLQNLLKLREDREQMQQRYQKNIEEGEKMKQPKKLNQSSIEQSGFDISLSKNHQNLHYIEEAEDESSFIEQQKPQTLQKLPDEDNYDEGGELLLQLASSQQLNANKADNIRDQLQGRQSNEMDDEILQYFNTTKANYDSRVDA</sequence>
<reference evidence="2" key="1">
    <citation type="submission" date="2021-01" db="EMBL/GenBank/DDBJ databases">
        <authorList>
            <consortium name="Genoscope - CEA"/>
            <person name="William W."/>
        </authorList>
    </citation>
    <scope>NUCLEOTIDE SEQUENCE</scope>
</reference>
<dbReference type="AlphaFoldDB" id="A0A8S1NQR1"/>
<keyword evidence="3" id="KW-1185">Reference proteome</keyword>
<organism evidence="2 3">
    <name type="scientific">Paramecium primaurelia</name>
    <dbReference type="NCBI Taxonomy" id="5886"/>
    <lineage>
        <taxon>Eukaryota</taxon>
        <taxon>Sar</taxon>
        <taxon>Alveolata</taxon>
        <taxon>Ciliophora</taxon>
        <taxon>Intramacronucleata</taxon>
        <taxon>Oligohymenophorea</taxon>
        <taxon>Peniculida</taxon>
        <taxon>Parameciidae</taxon>
        <taxon>Paramecium</taxon>
    </lineage>
</organism>
<feature type="compositionally biased region" description="Polar residues" evidence="1">
    <location>
        <begin position="97"/>
        <end position="107"/>
    </location>
</feature>
<comment type="caution">
    <text evidence="2">The sequence shown here is derived from an EMBL/GenBank/DDBJ whole genome shotgun (WGS) entry which is preliminary data.</text>
</comment>
<evidence type="ECO:0000256" key="1">
    <source>
        <dbReference type="SAM" id="MobiDB-lite"/>
    </source>
</evidence>
<name>A0A8S1NQR1_PARPR</name>
<dbReference type="EMBL" id="CAJJDM010000099">
    <property type="protein sequence ID" value="CAD8094522.1"/>
    <property type="molecule type" value="Genomic_DNA"/>
</dbReference>